<feature type="signal peptide" evidence="5">
    <location>
        <begin position="1"/>
        <end position="16"/>
    </location>
</feature>
<dbReference type="FunFam" id="3.40.50.2000:FF:000037">
    <property type="entry name" value="Glycosyltransferase"/>
    <property type="match status" value="1"/>
</dbReference>
<keyword evidence="7" id="KW-1185">Reference proteome</keyword>
<keyword evidence="4" id="KW-0808">Transferase</keyword>
<dbReference type="AlphaFoldDB" id="A0AAD3P624"/>
<comment type="caution">
    <text evidence="6">The sequence shown here is derived from an EMBL/GenBank/DDBJ whole genome shotgun (WGS) entry which is preliminary data.</text>
</comment>
<reference evidence="6" key="1">
    <citation type="submission" date="2023-05" db="EMBL/GenBank/DDBJ databases">
        <title>Nepenthes gracilis genome sequencing.</title>
        <authorList>
            <person name="Fukushima K."/>
        </authorList>
    </citation>
    <scope>NUCLEOTIDE SEQUENCE</scope>
    <source>
        <strain evidence="6">SING2019-196</strain>
    </source>
</reference>
<dbReference type="SUPFAM" id="SSF53756">
    <property type="entry name" value="UDP-Glycosyltransferase/glycogen phosphorylase"/>
    <property type="match status" value="1"/>
</dbReference>
<dbReference type="InterPro" id="IPR050481">
    <property type="entry name" value="UDP-glycosyltransf_plant"/>
</dbReference>
<dbReference type="PANTHER" id="PTHR48049">
    <property type="entry name" value="GLYCOSYLTRANSFERASE"/>
    <property type="match status" value="1"/>
</dbReference>
<keyword evidence="3" id="KW-0328">Glycosyltransferase</keyword>
<sequence>MAKDLHAVILPWFAFGHMIPCLQLSVALAKAGVHVSYVAAPRNIQRLPRIPPSVASLVRYVELPLPAVDGLPDGAEATVDLPFEKIQYLKVAYDLLKHPFKHIIVNQSPDWIITDWIASWTVDVARECSVPLLLFSVYSAATVCFLGPPKYLVGEGQKKERATPESLTKPPKWVDFPSSVAFRGHEAVGFHAGFYGENASGTTDAERVAKLFQGVQAVSTRSCVEFEGSYIDLLQKITNKPVIPAGLLPPEREEETESSDVGEWGGVFKWLHEQNPKSVVFVGFGSEYKLTRAQVHEIAYGLELSQLPFLWVLRKPDWATEDSDALPLGFSDRTHGKGMVCLGWAPQLKILAHPSIGGSLFHSGWGSIIETLQYGHNLVVLPFIIDQGLNARLVVEKSLALEVERKEDGSFSRDDIAKALTRAMVEEEGERLRVRTAEAAAIFGDRKLHQDLYIGGLVEYMKNGTRRH</sequence>
<dbReference type="FunFam" id="3.40.50.2000:FF:000088">
    <property type="entry name" value="Glycosyltransferase"/>
    <property type="match status" value="1"/>
</dbReference>
<evidence type="ECO:0000256" key="4">
    <source>
        <dbReference type="ARBA" id="ARBA00022679"/>
    </source>
</evidence>
<keyword evidence="5" id="KW-0732">Signal</keyword>
<evidence type="ECO:0000256" key="3">
    <source>
        <dbReference type="ARBA" id="ARBA00022676"/>
    </source>
</evidence>
<dbReference type="CDD" id="cd03784">
    <property type="entry name" value="GT1_Gtf-like"/>
    <property type="match status" value="1"/>
</dbReference>
<evidence type="ECO:0000256" key="1">
    <source>
        <dbReference type="ARBA" id="ARBA00004721"/>
    </source>
</evidence>
<dbReference type="PANTHER" id="PTHR48049:SF57">
    <property type="entry name" value="UDP-GLYCOSYLTRANSFERASE 91C1-LIKE"/>
    <property type="match status" value="1"/>
</dbReference>
<dbReference type="Proteomes" id="UP001279734">
    <property type="component" value="Unassembled WGS sequence"/>
</dbReference>
<accession>A0AAD3P624</accession>
<comment type="similarity">
    <text evidence="2">Belongs to the UDP-glycosyltransferase family.</text>
</comment>
<gene>
    <name evidence="6" type="ORF">Nepgr_002330</name>
</gene>
<dbReference type="Gene3D" id="3.40.50.2000">
    <property type="entry name" value="Glycogen Phosphorylase B"/>
    <property type="match status" value="2"/>
</dbReference>
<name>A0AAD3P624_NEPGR</name>
<proteinExistence type="inferred from homology"/>
<feature type="chain" id="PRO_5042062816" description="UDP-rhamnose:rhamnosyltransferase 1" evidence="5">
    <location>
        <begin position="17"/>
        <end position="468"/>
    </location>
</feature>
<comment type="pathway">
    <text evidence="1">Secondary metabolite biosynthesis; terpenoid biosynthesis.</text>
</comment>
<dbReference type="GO" id="GO:0035251">
    <property type="term" value="F:UDP-glucosyltransferase activity"/>
    <property type="evidence" value="ECO:0007669"/>
    <property type="project" value="InterPro"/>
</dbReference>
<evidence type="ECO:0008006" key="8">
    <source>
        <dbReference type="Google" id="ProtNLM"/>
    </source>
</evidence>
<dbReference type="InterPro" id="IPR002213">
    <property type="entry name" value="UDP_glucos_trans"/>
</dbReference>
<dbReference type="Pfam" id="PF00201">
    <property type="entry name" value="UDPGT"/>
    <property type="match status" value="1"/>
</dbReference>
<protein>
    <recommendedName>
        <fullName evidence="8">UDP-rhamnose:rhamnosyltransferase 1</fullName>
    </recommendedName>
</protein>
<evidence type="ECO:0000313" key="7">
    <source>
        <dbReference type="Proteomes" id="UP001279734"/>
    </source>
</evidence>
<evidence type="ECO:0000256" key="5">
    <source>
        <dbReference type="SAM" id="SignalP"/>
    </source>
</evidence>
<dbReference type="EMBL" id="BSYO01000002">
    <property type="protein sequence ID" value="GMH00491.1"/>
    <property type="molecule type" value="Genomic_DNA"/>
</dbReference>
<evidence type="ECO:0000256" key="2">
    <source>
        <dbReference type="ARBA" id="ARBA00009995"/>
    </source>
</evidence>
<evidence type="ECO:0000313" key="6">
    <source>
        <dbReference type="EMBL" id="GMH00491.1"/>
    </source>
</evidence>
<organism evidence="6 7">
    <name type="scientific">Nepenthes gracilis</name>
    <name type="common">Slender pitcher plant</name>
    <dbReference type="NCBI Taxonomy" id="150966"/>
    <lineage>
        <taxon>Eukaryota</taxon>
        <taxon>Viridiplantae</taxon>
        <taxon>Streptophyta</taxon>
        <taxon>Embryophyta</taxon>
        <taxon>Tracheophyta</taxon>
        <taxon>Spermatophyta</taxon>
        <taxon>Magnoliopsida</taxon>
        <taxon>eudicotyledons</taxon>
        <taxon>Gunneridae</taxon>
        <taxon>Pentapetalae</taxon>
        <taxon>Caryophyllales</taxon>
        <taxon>Nepenthaceae</taxon>
        <taxon>Nepenthes</taxon>
    </lineage>
</organism>